<dbReference type="Proteomes" id="UP000075391">
    <property type="component" value="Unassembled WGS sequence"/>
</dbReference>
<feature type="transmembrane region" description="Helical" evidence="6">
    <location>
        <begin position="179"/>
        <end position="201"/>
    </location>
</feature>
<evidence type="ECO:0000313" key="7">
    <source>
        <dbReference type="EMBL" id="KYG67685.1"/>
    </source>
</evidence>
<accession>A0A150WTC9</accession>
<keyword evidence="5 6" id="KW-0472">Membrane</keyword>
<dbReference type="AlphaFoldDB" id="A0A150WTC9"/>
<evidence type="ECO:0000256" key="4">
    <source>
        <dbReference type="ARBA" id="ARBA00022989"/>
    </source>
</evidence>
<keyword evidence="3 6" id="KW-0812">Transmembrane</keyword>
<keyword evidence="2" id="KW-1003">Cell membrane</keyword>
<organism evidence="7 8">
    <name type="scientific">Bdellovibrio bacteriovorus</name>
    <dbReference type="NCBI Taxonomy" id="959"/>
    <lineage>
        <taxon>Bacteria</taxon>
        <taxon>Pseudomonadati</taxon>
        <taxon>Bdellovibrionota</taxon>
        <taxon>Bdellovibrionia</taxon>
        <taxon>Bdellovibrionales</taxon>
        <taxon>Pseudobdellovibrionaceae</taxon>
        <taxon>Bdellovibrio</taxon>
    </lineage>
</organism>
<protein>
    <submittedName>
        <fullName evidence="7">Sugar ABC transporter permease</fullName>
    </submittedName>
</protein>
<dbReference type="RefSeq" id="WP_063243280.1">
    <property type="nucleotide sequence ID" value="NZ_CP168967.1"/>
</dbReference>
<evidence type="ECO:0000256" key="1">
    <source>
        <dbReference type="ARBA" id="ARBA00004651"/>
    </source>
</evidence>
<proteinExistence type="predicted"/>
<dbReference type="GO" id="GO:0005886">
    <property type="term" value="C:plasma membrane"/>
    <property type="evidence" value="ECO:0007669"/>
    <property type="project" value="UniProtKB-SubCell"/>
</dbReference>
<gene>
    <name evidence="7" type="ORF">AZI85_16965</name>
</gene>
<dbReference type="GO" id="GO:0022857">
    <property type="term" value="F:transmembrane transporter activity"/>
    <property type="evidence" value="ECO:0007669"/>
    <property type="project" value="InterPro"/>
</dbReference>
<feature type="transmembrane region" description="Helical" evidence="6">
    <location>
        <begin position="63"/>
        <end position="85"/>
    </location>
</feature>
<dbReference type="PANTHER" id="PTHR43370:SF1">
    <property type="entry name" value="GUANOSINE ABC TRANSPORTER PERMEASE PROTEIN NUPQ"/>
    <property type="match status" value="1"/>
</dbReference>
<evidence type="ECO:0000256" key="6">
    <source>
        <dbReference type="SAM" id="Phobius"/>
    </source>
</evidence>
<name>A0A150WTC9_BDEBC</name>
<feature type="transmembrane region" description="Helical" evidence="6">
    <location>
        <begin position="260"/>
        <end position="279"/>
    </location>
</feature>
<dbReference type="Pfam" id="PF02653">
    <property type="entry name" value="BPD_transp_2"/>
    <property type="match status" value="1"/>
</dbReference>
<feature type="transmembrane region" description="Helical" evidence="6">
    <location>
        <begin position="91"/>
        <end position="109"/>
    </location>
</feature>
<dbReference type="InterPro" id="IPR001851">
    <property type="entry name" value="ABC_transp_permease"/>
</dbReference>
<keyword evidence="4 6" id="KW-1133">Transmembrane helix</keyword>
<reference evidence="7 8" key="1">
    <citation type="submission" date="2016-03" db="EMBL/GenBank/DDBJ databases">
        <authorList>
            <person name="Ploux O."/>
        </authorList>
    </citation>
    <scope>NUCLEOTIDE SEQUENCE [LARGE SCALE GENOMIC DNA]</scope>
    <source>
        <strain evidence="7 8">BER2</strain>
    </source>
</reference>
<feature type="transmembrane region" description="Helical" evidence="6">
    <location>
        <begin position="34"/>
        <end position="56"/>
    </location>
</feature>
<feature type="transmembrane region" description="Helical" evidence="6">
    <location>
        <begin position="129"/>
        <end position="149"/>
    </location>
</feature>
<dbReference type="EMBL" id="LUKF01000007">
    <property type="protein sequence ID" value="KYG67685.1"/>
    <property type="molecule type" value="Genomic_DNA"/>
</dbReference>
<sequence length="292" mass="31158">MESFSLILALVFATLRLATPLIFAATGGLMSERSGIVNIALEGFMLFGAFAGAVAGQYFASAWLGWGAALIAGLIVGALYALFVIELKADQIVTGMAFNLLAMGVIPFLTKILYNSTGTTPALLVEDRFTFEPLLMAFVLVGLVAFWLYKSRSGLWLLFAGEHPEALLASGVSVRKVRWAAVCFSGIFAAWGGASLSLFLSSAYSPMMTSGRGYMALAALIFGKWKPLPALAACLLFAFADAVQIRLQGVRFGETEIPVQFVQILPYLVTIIALAGFIGKSRAPKALGREGF</sequence>
<feature type="transmembrane region" description="Helical" evidence="6">
    <location>
        <begin position="213"/>
        <end position="240"/>
    </location>
</feature>
<dbReference type="OrthoDB" id="5293086at2"/>
<comment type="caution">
    <text evidence="7">The sequence shown here is derived from an EMBL/GenBank/DDBJ whole genome shotgun (WGS) entry which is preliminary data.</text>
</comment>
<dbReference type="PANTHER" id="PTHR43370">
    <property type="entry name" value="SUGAR ABC TRANSPORTER INTEGRAL MEMBRANE PROTEIN-RELATED"/>
    <property type="match status" value="1"/>
</dbReference>
<evidence type="ECO:0000256" key="5">
    <source>
        <dbReference type="ARBA" id="ARBA00023136"/>
    </source>
</evidence>
<evidence type="ECO:0000256" key="2">
    <source>
        <dbReference type="ARBA" id="ARBA00022475"/>
    </source>
</evidence>
<comment type="subcellular location">
    <subcellularLocation>
        <location evidence="1">Cell membrane</location>
        <topology evidence="1">Multi-pass membrane protein</topology>
    </subcellularLocation>
</comment>
<dbReference type="CDD" id="cd06580">
    <property type="entry name" value="TM_PBP1_transp_TpRbsC_like"/>
    <property type="match status" value="1"/>
</dbReference>
<evidence type="ECO:0000313" key="8">
    <source>
        <dbReference type="Proteomes" id="UP000075391"/>
    </source>
</evidence>
<evidence type="ECO:0000256" key="3">
    <source>
        <dbReference type="ARBA" id="ARBA00022692"/>
    </source>
</evidence>